<dbReference type="GO" id="GO:0015297">
    <property type="term" value="F:antiporter activity"/>
    <property type="evidence" value="ECO:0007669"/>
    <property type="project" value="UniProtKB-KW"/>
</dbReference>
<sequence>MRSVYTNELIKSNLPVKQLLVKEISNLRAQRSKRLPTFLEASISVLSLIISVGISVAFLGLDPQMPMLLGVAMAAFIAWRCGFGWAEIENSMVKGVTRAIPAIMIFLLIGALIGIWIVSGVVPAMLYYGLQTLSADIFLPSTLIICAIASLATGSSWGTSGTIGLALIGIGSSLGFPLPILAGAVISGAYFGDKMSPLSDTTNLASAMAGTNLYTHIRHMVNTTSISFAITLLIETILGIRYSGIVVEGVNVIEILGVLENNFVISPLMLIPPIALIFVSAKKFAALPSLALGIFVAAALGFSIQQVSIQELMHVSFAGFNSVTGIGTIDDLLTRGGIVSMSYTITVVLVAMMFGGIIEESGQLNVLIKKLLAKAHSTGSLVASTVLTTIISNLVLCEQYMSIIVGARAHAKEYEARGLHAKNLSRVVEDSGTVTACLIPWTSGGAYQASVLGVATFAYAPFAFFCWISPLVTLAFGYFNINITRIEEDPETQLTQSSDSQSRKNLW</sequence>
<evidence type="ECO:0000256" key="9">
    <source>
        <dbReference type="SAM" id="Phobius"/>
    </source>
</evidence>
<comment type="similarity">
    <text evidence="8">Belongs to the NhaC Na(+)/H(+) (TC 2.A.35) antiporter family.</text>
</comment>
<feature type="transmembrane region" description="Helical" evidence="9">
    <location>
        <begin position="457"/>
        <end position="479"/>
    </location>
</feature>
<keyword evidence="4" id="KW-1003">Cell membrane</keyword>
<dbReference type="InterPro" id="IPR004770">
    <property type="entry name" value="Na/H_antiport_NhaC"/>
</dbReference>
<evidence type="ECO:0000256" key="5">
    <source>
        <dbReference type="ARBA" id="ARBA00022692"/>
    </source>
</evidence>
<evidence type="ECO:0000256" key="6">
    <source>
        <dbReference type="ARBA" id="ARBA00022989"/>
    </source>
</evidence>
<evidence type="ECO:0000256" key="4">
    <source>
        <dbReference type="ARBA" id="ARBA00022475"/>
    </source>
</evidence>
<dbReference type="GO" id="GO:0005886">
    <property type="term" value="C:plasma membrane"/>
    <property type="evidence" value="ECO:0007669"/>
    <property type="project" value="UniProtKB-SubCell"/>
</dbReference>
<dbReference type="PANTHER" id="PTHR33451">
    <property type="entry name" value="MALATE-2H(+)/NA(+)-LACTATE ANTIPORTER"/>
    <property type="match status" value="1"/>
</dbReference>
<dbReference type="InterPro" id="IPR018461">
    <property type="entry name" value="Na/H_Antiport_NhaC-like_C"/>
</dbReference>
<comment type="subcellular location">
    <subcellularLocation>
        <location evidence="1">Cell membrane</location>
        <topology evidence="1">Multi-pass membrane protein</topology>
    </subcellularLocation>
</comment>
<evidence type="ECO:0000256" key="3">
    <source>
        <dbReference type="ARBA" id="ARBA00022449"/>
    </source>
</evidence>
<dbReference type="InterPro" id="IPR052180">
    <property type="entry name" value="NhaC_Na-H+_Antiporter"/>
</dbReference>
<organism evidence="11">
    <name type="scientific">marine metagenome</name>
    <dbReference type="NCBI Taxonomy" id="408172"/>
    <lineage>
        <taxon>unclassified sequences</taxon>
        <taxon>metagenomes</taxon>
        <taxon>ecological metagenomes</taxon>
    </lineage>
</organism>
<evidence type="ECO:0000259" key="10">
    <source>
        <dbReference type="Pfam" id="PF03553"/>
    </source>
</evidence>
<dbReference type="NCBIfam" id="TIGR00931">
    <property type="entry name" value="antiport_nhaC"/>
    <property type="match status" value="1"/>
</dbReference>
<feature type="transmembrane region" description="Helical" evidence="9">
    <location>
        <begin position="100"/>
        <end position="125"/>
    </location>
</feature>
<proteinExistence type="inferred from homology"/>
<gene>
    <name evidence="11" type="ORF">METZ01_LOCUS45033</name>
</gene>
<dbReference type="PANTHER" id="PTHR33451:SF3">
    <property type="entry name" value="MALATE-2H(+)_NA(+)-LACTATE ANTIPORTER"/>
    <property type="match status" value="1"/>
</dbReference>
<feature type="transmembrane region" description="Helical" evidence="9">
    <location>
        <begin position="67"/>
        <end position="88"/>
    </location>
</feature>
<evidence type="ECO:0000256" key="2">
    <source>
        <dbReference type="ARBA" id="ARBA00022448"/>
    </source>
</evidence>
<feature type="transmembrane region" description="Helical" evidence="9">
    <location>
        <begin position="286"/>
        <end position="304"/>
    </location>
</feature>
<evidence type="ECO:0000313" key="11">
    <source>
        <dbReference type="EMBL" id="SUZ92179.1"/>
    </source>
</evidence>
<feature type="transmembrane region" description="Helical" evidence="9">
    <location>
        <begin position="165"/>
        <end position="191"/>
    </location>
</feature>
<feature type="domain" description="Na+/H+ antiporter NhaC-like C-terminal" evidence="10">
    <location>
        <begin position="188"/>
        <end position="481"/>
    </location>
</feature>
<feature type="transmembrane region" description="Helical" evidence="9">
    <location>
        <begin position="263"/>
        <end position="279"/>
    </location>
</feature>
<evidence type="ECO:0000256" key="8">
    <source>
        <dbReference type="ARBA" id="ARBA00038435"/>
    </source>
</evidence>
<evidence type="ECO:0000256" key="1">
    <source>
        <dbReference type="ARBA" id="ARBA00004651"/>
    </source>
</evidence>
<keyword evidence="3" id="KW-0050">Antiport</keyword>
<dbReference type="AlphaFoldDB" id="A0A381RMF4"/>
<dbReference type="Pfam" id="PF03553">
    <property type="entry name" value="Na_H_antiporter"/>
    <property type="match status" value="1"/>
</dbReference>
<keyword evidence="2" id="KW-0813">Transport</keyword>
<name>A0A381RMF4_9ZZZZ</name>
<keyword evidence="6 9" id="KW-1133">Transmembrane helix</keyword>
<keyword evidence="5 9" id="KW-0812">Transmembrane</keyword>
<feature type="transmembrane region" description="Helical" evidence="9">
    <location>
        <begin position="338"/>
        <end position="358"/>
    </location>
</feature>
<accession>A0A381RMF4</accession>
<dbReference type="EMBL" id="UINC01002038">
    <property type="protein sequence ID" value="SUZ92179.1"/>
    <property type="molecule type" value="Genomic_DNA"/>
</dbReference>
<feature type="transmembrane region" description="Helical" evidence="9">
    <location>
        <begin position="38"/>
        <end position="61"/>
    </location>
</feature>
<protein>
    <recommendedName>
        <fullName evidence="10">Na+/H+ antiporter NhaC-like C-terminal domain-containing protein</fullName>
    </recommendedName>
</protein>
<evidence type="ECO:0000256" key="7">
    <source>
        <dbReference type="ARBA" id="ARBA00023136"/>
    </source>
</evidence>
<keyword evidence="7 9" id="KW-0472">Membrane</keyword>
<reference evidence="11" key="1">
    <citation type="submission" date="2018-05" db="EMBL/GenBank/DDBJ databases">
        <authorList>
            <person name="Lanie J.A."/>
            <person name="Ng W.-L."/>
            <person name="Kazmierczak K.M."/>
            <person name="Andrzejewski T.M."/>
            <person name="Davidsen T.M."/>
            <person name="Wayne K.J."/>
            <person name="Tettelin H."/>
            <person name="Glass J.I."/>
            <person name="Rusch D."/>
            <person name="Podicherti R."/>
            <person name="Tsui H.-C.T."/>
            <person name="Winkler M.E."/>
        </authorList>
    </citation>
    <scope>NUCLEOTIDE SEQUENCE</scope>
</reference>
<feature type="transmembrane region" description="Helical" evidence="9">
    <location>
        <begin position="137"/>
        <end position="158"/>
    </location>
</feature>